<accession>E4U2I8</accession>
<evidence type="ECO:0000256" key="1">
    <source>
        <dbReference type="ARBA" id="ARBA00004651"/>
    </source>
</evidence>
<feature type="transmembrane region" description="Helical" evidence="12">
    <location>
        <begin position="337"/>
        <end position="356"/>
    </location>
</feature>
<feature type="transmembrane region" description="Helical" evidence="12">
    <location>
        <begin position="287"/>
        <end position="307"/>
    </location>
</feature>
<dbReference type="OrthoDB" id="9776710at2"/>
<keyword evidence="10" id="KW-0408">Iron</keyword>
<evidence type="ECO:0000256" key="5">
    <source>
        <dbReference type="ARBA" id="ARBA00022617"/>
    </source>
</evidence>
<evidence type="ECO:0000256" key="9">
    <source>
        <dbReference type="ARBA" id="ARBA00022989"/>
    </source>
</evidence>
<feature type="transmembrane region" description="Helical" evidence="12">
    <location>
        <begin position="214"/>
        <end position="230"/>
    </location>
</feature>
<feature type="transmembrane region" description="Helical" evidence="12">
    <location>
        <begin position="175"/>
        <end position="194"/>
    </location>
</feature>
<sequence>MFENLSLHELQIYWWVIISLLGGLFVFIMFVQGGQTLLRELSENETEKTMLVNSLGRKWELGFTTLVLFGGALFAAFPLFYATSFGGAYWVWLAILFTFIVQAVSYEYRAKPSNIFGAKTYETFLAINGYLGTFLLGTAISTFFSGADFRLDEHNFVHWMNPTRGLEALLVWQNYLLPFAMIFLVRIIGGMYFLNNIDHEPIHAKTRAMIKRNIVYFLPFFLSFAGWVLFKEGYAYDPVTKAVFLVPMKHLMTFIELPWIGAMFLIGVVMVLIAVFNSVFRAKNCCIFTVGAGTVLAVMALLLNVGLNGTSYYPSVYDLQHSLTIENSSGSHYTLTAMSYASLMVPFVLAYIAYVWHLMDRVKITEEEITSSGEHHY</sequence>
<reference evidence="13 14" key="1">
    <citation type="journal article" date="2012" name="Stand. Genomic Sci.">
        <title>Complete genome sequence of the sulfur compounds oxidizing chemolithoautotroph Sulfuricurvum kujiense type strain (YK-1(T)).</title>
        <authorList>
            <person name="Han C."/>
            <person name="Kotsyurbenko O."/>
            <person name="Chertkov O."/>
            <person name="Held B."/>
            <person name="Lapidus A."/>
            <person name="Nolan M."/>
            <person name="Lucas S."/>
            <person name="Hammon N."/>
            <person name="Deshpande S."/>
            <person name="Cheng J.F."/>
            <person name="Tapia R."/>
            <person name="Goodwin L.A."/>
            <person name="Pitluck S."/>
            <person name="Liolios K."/>
            <person name="Pagani I."/>
            <person name="Ivanova N."/>
            <person name="Mavromatis K."/>
            <person name="Mikhailova N."/>
            <person name="Pati A."/>
            <person name="Chen A."/>
            <person name="Palaniappan K."/>
            <person name="Land M."/>
            <person name="Hauser L."/>
            <person name="Chang Y.J."/>
            <person name="Jeffries C.D."/>
            <person name="Brambilla E.M."/>
            <person name="Rohde M."/>
            <person name="Spring S."/>
            <person name="Sikorski J."/>
            <person name="Goker M."/>
            <person name="Woyke T."/>
            <person name="Bristow J."/>
            <person name="Eisen J.A."/>
            <person name="Markowitz V."/>
            <person name="Hugenholtz P."/>
            <person name="Kyrpides N.C."/>
            <person name="Klenk H.P."/>
            <person name="Detter J.C."/>
        </authorList>
    </citation>
    <scope>NUCLEOTIDE SEQUENCE [LARGE SCALE GENOMIC DNA]</scope>
    <source>
        <strain evidence="14">ATCC BAA-921 / DSM 16994 / JCM 11577 / YK-1</strain>
    </source>
</reference>
<evidence type="ECO:0000256" key="2">
    <source>
        <dbReference type="ARBA" id="ARBA00007543"/>
    </source>
</evidence>
<feature type="transmembrane region" description="Helical" evidence="12">
    <location>
        <begin position="257"/>
        <end position="280"/>
    </location>
</feature>
<gene>
    <name evidence="13" type="ordered locus">Sulku_2015</name>
</gene>
<evidence type="ECO:0000313" key="13">
    <source>
        <dbReference type="EMBL" id="ADR34675.1"/>
    </source>
</evidence>
<keyword evidence="8" id="KW-0249">Electron transport</keyword>
<evidence type="ECO:0000256" key="4">
    <source>
        <dbReference type="ARBA" id="ARBA00022475"/>
    </source>
</evidence>
<dbReference type="KEGG" id="sku:Sulku_2015"/>
<dbReference type="Pfam" id="PF02322">
    <property type="entry name" value="Cyt_bd_oxida_II"/>
    <property type="match status" value="1"/>
</dbReference>
<feature type="transmembrane region" description="Helical" evidence="12">
    <location>
        <begin position="12"/>
        <end position="38"/>
    </location>
</feature>
<dbReference type="EC" id="1.10.3.-" evidence="13"/>
<feature type="transmembrane region" description="Helical" evidence="12">
    <location>
        <begin position="127"/>
        <end position="147"/>
    </location>
</feature>
<dbReference type="Proteomes" id="UP000008721">
    <property type="component" value="Chromosome"/>
</dbReference>
<comment type="subcellular location">
    <subcellularLocation>
        <location evidence="1">Cell membrane</location>
        <topology evidence="1">Multi-pass membrane protein</topology>
    </subcellularLocation>
</comment>
<feature type="transmembrane region" description="Helical" evidence="12">
    <location>
        <begin position="59"/>
        <end position="81"/>
    </location>
</feature>
<keyword evidence="9 12" id="KW-1133">Transmembrane helix</keyword>
<keyword evidence="7" id="KW-0479">Metal-binding</keyword>
<evidence type="ECO:0000256" key="11">
    <source>
        <dbReference type="ARBA" id="ARBA00023136"/>
    </source>
</evidence>
<dbReference type="NCBIfam" id="TIGR00203">
    <property type="entry name" value="cydB"/>
    <property type="match status" value="1"/>
</dbReference>
<keyword evidence="6 12" id="KW-0812">Transmembrane</keyword>
<keyword evidence="11 12" id="KW-0472">Membrane</keyword>
<dbReference type="STRING" id="709032.Sulku_2015"/>
<name>E4U2I8_SULKY</name>
<dbReference type="GO" id="GO:0009055">
    <property type="term" value="F:electron transfer activity"/>
    <property type="evidence" value="ECO:0007669"/>
    <property type="project" value="TreeGrafter"/>
</dbReference>
<evidence type="ECO:0000256" key="10">
    <source>
        <dbReference type="ARBA" id="ARBA00023004"/>
    </source>
</evidence>
<dbReference type="HOGENOM" id="CLU_733472_0_0_7"/>
<dbReference type="GO" id="GO:0016682">
    <property type="term" value="F:oxidoreductase activity, acting on diphenols and related substances as donors, oxygen as acceptor"/>
    <property type="evidence" value="ECO:0007669"/>
    <property type="project" value="TreeGrafter"/>
</dbReference>
<keyword evidence="5" id="KW-0349">Heme</keyword>
<dbReference type="eggNOG" id="COG1294">
    <property type="taxonomic scope" value="Bacteria"/>
</dbReference>
<dbReference type="GO" id="GO:0019646">
    <property type="term" value="P:aerobic electron transport chain"/>
    <property type="evidence" value="ECO:0007669"/>
    <property type="project" value="TreeGrafter"/>
</dbReference>
<dbReference type="PANTHER" id="PTHR43141:SF5">
    <property type="entry name" value="CYTOCHROME BD-I UBIQUINOL OXIDASE SUBUNIT 2"/>
    <property type="match status" value="1"/>
</dbReference>
<evidence type="ECO:0000256" key="6">
    <source>
        <dbReference type="ARBA" id="ARBA00022692"/>
    </source>
</evidence>
<evidence type="ECO:0000256" key="12">
    <source>
        <dbReference type="SAM" id="Phobius"/>
    </source>
</evidence>
<dbReference type="AlphaFoldDB" id="E4U2I8"/>
<evidence type="ECO:0000256" key="8">
    <source>
        <dbReference type="ARBA" id="ARBA00022982"/>
    </source>
</evidence>
<dbReference type="GO" id="GO:0046872">
    <property type="term" value="F:metal ion binding"/>
    <property type="evidence" value="ECO:0007669"/>
    <property type="project" value="UniProtKB-KW"/>
</dbReference>
<evidence type="ECO:0000313" key="14">
    <source>
        <dbReference type="Proteomes" id="UP000008721"/>
    </source>
</evidence>
<dbReference type="RefSeq" id="WP_013460872.1">
    <property type="nucleotide sequence ID" value="NC_014762.1"/>
</dbReference>
<dbReference type="InterPro" id="IPR003317">
    <property type="entry name" value="Cyt-d_oxidase_su2"/>
</dbReference>
<comment type="similarity">
    <text evidence="2">Belongs to the cytochrome ubiquinol oxidase subunit 2 family.</text>
</comment>
<keyword evidence="13" id="KW-0560">Oxidoreductase</keyword>
<evidence type="ECO:0000256" key="7">
    <source>
        <dbReference type="ARBA" id="ARBA00022723"/>
    </source>
</evidence>
<dbReference type="PANTHER" id="PTHR43141">
    <property type="entry name" value="CYTOCHROME BD2 SUBUNIT II"/>
    <property type="match status" value="1"/>
</dbReference>
<organism evidence="13 14">
    <name type="scientific">Sulfuricurvum kujiense (strain ATCC BAA-921 / DSM 16994 / JCM 11577 / YK-1)</name>
    <dbReference type="NCBI Taxonomy" id="709032"/>
    <lineage>
        <taxon>Bacteria</taxon>
        <taxon>Pseudomonadati</taxon>
        <taxon>Campylobacterota</taxon>
        <taxon>Epsilonproteobacteria</taxon>
        <taxon>Campylobacterales</taxon>
        <taxon>Sulfurimonadaceae</taxon>
        <taxon>Sulfuricurvum</taxon>
    </lineage>
</organism>
<dbReference type="GO" id="GO:0005886">
    <property type="term" value="C:plasma membrane"/>
    <property type="evidence" value="ECO:0007669"/>
    <property type="project" value="UniProtKB-SubCell"/>
</dbReference>
<evidence type="ECO:0000256" key="3">
    <source>
        <dbReference type="ARBA" id="ARBA00022448"/>
    </source>
</evidence>
<keyword evidence="14" id="KW-1185">Reference proteome</keyword>
<protein>
    <submittedName>
        <fullName evidence="13">Cytochrome bd quinol oxidase subunit 2 apoprotein</fullName>
        <ecNumber evidence="13">1.10.3.-</ecNumber>
    </submittedName>
</protein>
<dbReference type="EMBL" id="CP002355">
    <property type="protein sequence ID" value="ADR34675.1"/>
    <property type="molecule type" value="Genomic_DNA"/>
</dbReference>
<feature type="transmembrane region" description="Helical" evidence="12">
    <location>
        <begin position="87"/>
        <end position="106"/>
    </location>
</feature>
<dbReference type="GO" id="GO:0070069">
    <property type="term" value="C:cytochrome complex"/>
    <property type="evidence" value="ECO:0007669"/>
    <property type="project" value="TreeGrafter"/>
</dbReference>
<keyword evidence="3" id="KW-0813">Transport</keyword>
<proteinExistence type="inferred from homology"/>
<keyword evidence="4" id="KW-1003">Cell membrane</keyword>